<keyword evidence="2" id="KW-1185">Reference proteome</keyword>
<sequence length="247" mass="26928">MKRSSEIADTVVGTSSARNRDIASNRKIASNIDSLADSVASTNDAQAVNDSPGKIEAAKIASAEKYGDKLPLQRLEAMRKLAYERGWVRVKMQSSQDSDLFAQSDMKIGADVFVPSPGQEVGSGARASWRDPKPLSVMLRATVKERGWGSQLDVASVATRWPQLVGETVAANCVVESFDHDGVLILRARTVSWETQMRALAATLDQRLAQELGEGVVKEIIINGPHVRSWKHGRLSVKGRGPRDTYD</sequence>
<name>A0A4V2KQZ9_9ACTO</name>
<dbReference type="PANTHER" id="PTHR36456:SF1">
    <property type="entry name" value="UPF0232 PROTEIN SCO3875"/>
    <property type="match status" value="1"/>
</dbReference>
<protein>
    <submittedName>
        <fullName evidence="1">DUF721 domain-containing protein</fullName>
    </submittedName>
</protein>
<comment type="caution">
    <text evidence="1">The sequence shown here is derived from an EMBL/GenBank/DDBJ whole genome shotgun (WGS) entry which is preliminary data.</text>
</comment>
<dbReference type="Pfam" id="PF05258">
    <property type="entry name" value="DciA"/>
    <property type="match status" value="1"/>
</dbReference>
<evidence type="ECO:0000313" key="1">
    <source>
        <dbReference type="EMBL" id="TBW21037.1"/>
    </source>
</evidence>
<gene>
    <name evidence="1" type="ORF">EZJ44_06935</name>
</gene>
<dbReference type="PANTHER" id="PTHR36456">
    <property type="entry name" value="UPF0232 PROTEIN SCO3875"/>
    <property type="match status" value="1"/>
</dbReference>
<dbReference type="EMBL" id="SJDT01000005">
    <property type="protein sequence ID" value="TBW21037.1"/>
    <property type="molecule type" value="Genomic_DNA"/>
</dbReference>
<accession>A0A4V2KQZ9</accession>
<dbReference type="InterPro" id="IPR007922">
    <property type="entry name" value="DciA-like"/>
</dbReference>
<organism evidence="1 2">
    <name type="scientific">Arcanobacterium bovis</name>
    <dbReference type="NCBI Taxonomy" id="2529275"/>
    <lineage>
        <taxon>Bacteria</taxon>
        <taxon>Bacillati</taxon>
        <taxon>Actinomycetota</taxon>
        <taxon>Actinomycetes</taxon>
        <taxon>Actinomycetales</taxon>
        <taxon>Actinomycetaceae</taxon>
        <taxon>Arcanobacterium</taxon>
    </lineage>
</organism>
<dbReference type="AlphaFoldDB" id="A0A4V2KQZ9"/>
<reference evidence="1 2" key="1">
    <citation type="submission" date="2019-02" db="EMBL/GenBank/DDBJ databases">
        <title>Arcanobacterium bovis sp. nov., isolated from the milk of a cow with mastitis.</title>
        <authorList>
            <person name="Sammra O."/>
            <person name="Foster G."/>
            <person name="Hassan A."/>
            <person name="Alssahen M."/>
            <person name="Laemmler C."/>
            <person name="Borowiak M."/>
            <person name="Malorny B."/>
            <person name="Abdulmawjood A."/>
        </authorList>
    </citation>
    <scope>NUCLEOTIDE SEQUENCE [LARGE SCALE GENOMIC DNA]</scope>
    <source>
        <strain evidence="1 2">C605018/01/1</strain>
    </source>
</reference>
<dbReference type="RefSeq" id="WP_131281682.1">
    <property type="nucleotide sequence ID" value="NZ_JBHSLR010000002.1"/>
</dbReference>
<dbReference type="OrthoDB" id="5516926at2"/>
<proteinExistence type="predicted"/>
<dbReference type="Proteomes" id="UP000293036">
    <property type="component" value="Unassembled WGS sequence"/>
</dbReference>
<evidence type="ECO:0000313" key="2">
    <source>
        <dbReference type="Proteomes" id="UP000293036"/>
    </source>
</evidence>